<keyword evidence="3" id="KW-1185">Reference proteome</keyword>
<gene>
    <name evidence="2" type="ORF">ORJ04_01600</name>
</gene>
<reference evidence="2 3" key="1">
    <citation type="submission" date="2022-11" db="EMBL/GenBank/DDBJ databases">
        <title>Viruses from the air-sea interface of a natural surface slick.</title>
        <authorList>
            <person name="Rahlff J."/>
            <person name="Holmfeldt K."/>
        </authorList>
    </citation>
    <scope>NUCLEOTIDE SEQUENCE [LARGE SCALE GENOMIC DNA]</scope>
    <source>
        <strain evidence="2 3">SMS4</strain>
    </source>
</reference>
<proteinExistence type="predicted"/>
<comment type="caution">
    <text evidence="2">The sequence shown here is derived from an EMBL/GenBank/DDBJ whole genome shotgun (WGS) entry which is preliminary data.</text>
</comment>
<accession>A0ABT9HUG9</accession>
<feature type="region of interest" description="Disordered" evidence="1">
    <location>
        <begin position="111"/>
        <end position="172"/>
    </location>
</feature>
<sequence>MQDQQYNGVVLEDKWGKTYLCSSCLLARADLGDDCLPDVRDREFGRYFLHDLEPSGTLRQLWVDMYQHAKPWVHDLSKLNDFQLRDALLQLFAADEIRIWQLSDGWGQPPKGNGIGDGGLVPASGSSAGPAPVAKTAKPKGGGVATDAPVAAKAASHEAKSPSAKTPASSPQSLEDCEALLKKAADDLAINGYVPKYSDAELRTMAAAGTLPNDRFMVRFSPSADSIDAPIGHMRSSGRHPLWMSTFDMIERADTDPALIADLFGTKYNPNKEYTLYIVDRGENYLTDGSDTFVPTFDNMQSKLKDEFSGDIKPELIEQVMTAEYSEEFRAHWAAFNKDVVGNGQDWRDTFETKEAERFASEYFTDPVEQDKFIARQKILSEIGAWEVFTGDGLTERYSQKGSPGALEVLEIQHKPESLRELESRKSVKAIKLSGK</sequence>
<organism evidence="2 3">
    <name type="scientific">Rheinheimera baltica</name>
    <dbReference type="NCBI Taxonomy" id="67576"/>
    <lineage>
        <taxon>Bacteria</taxon>
        <taxon>Pseudomonadati</taxon>
        <taxon>Pseudomonadota</taxon>
        <taxon>Gammaproteobacteria</taxon>
        <taxon>Chromatiales</taxon>
        <taxon>Chromatiaceae</taxon>
        <taxon>Rheinheimera</taxon>
    </lineage>
</organism>
<evidence type="ECO:0000313" key="2">
    <source>
        <dbReference type="EMBL" id="MDP5134643.1"/>
    </source>
</evidence>
<feature type="compositionally biased region" description="Low complexity" evidence="1">
    <location>
        <begin position="145"/>
        <end position="154"/>
    </location>
</feature>
<name>A0ABT9HUG9_9GAMM</name>
<dbReference type="EMBL" id="JAPJDZ010000002">
    <property type="protein sequence ID" value="MDP5134643.1"/>
    <property type="molecule type" value="Genomic_DNA"/>
</dbReference>
<feature type="compositionally biased region" description="Low complexity" evidence="1">
    <location>
        <begin position="120"/>
        <end position="134"/>
    </location>
</feature>
<dbReference type="RefSeq" id="WP_305973325.1">
    <property type="nucleotide sequence ID" value="NZ_JAPJDZ010000002.1"/>
</dbReference>
<protein>
    <submittedName>
        <fullName evidence="2">Uncharacterized protein</fullName>
    </submittedName>
</protein>
<evidence type="ECO:0000313" key="3">
    <source>
        <dbReference type="Proteomes" id="UP001231109"/>
    </source>
</evidence>
<dbReference type="Proteomes" id="UP001231109">
    <property type="component" value="Unassembled WGS sequence"/>
</dbReference>
<feature type="compositionally biased region" description="Low complexity" evidence="1">
    <location>
        <begin position="161"/>
        <end position="172"/>
    </location>
</feature>
<evidence type="ECO:0000256" key="1">
    <source>
        <dbReference type="SAM" id="MobiDB-lite"/>
    </source>
</evidence>